<comment type="caution">
    <text evidence="3">The sequence shown here is derived from an EMBL/GenBank/DDBJ whole genome shotgun (WGS) entry which is preliminary data.</text>
</comment>
<keyword evidence="2" id="KW-0472">Membrane</keyword>
<evidence type="ECO:0000313" key="3">
    <source>
        <dbReference type="EMBL" id="TWU45421.1"/>
    </source>
</evidence>
<feature type="transmembrane region" description="Helical" evidence="2">
    <location>
        <begin position="92"/>
        <end position="114"/>
    </location>
</feature>
<dbReference type="AlphaFoldDB" id="A0A5C6ECC6"/>
<reference evidence="3 4" key="1">
    <citation type="submission" date="2019-02" db="EMBL/GenBank/DDBJ databases">
        <title>Deep-cultivation of Planctomycetes and their phenomic and genomic characterization uncovers novel biology.</title>
        <authorList>
            <person name="Wiegand S."/>
            <person name="Jogler M."/>
            <person name="Boedeker C."/>
            <person name="Pinto D."/>
            <person name="Vollmers J."/>
            <person name="Rivas-Marin E."/>
            <person name="Kohn T."/>
            <person name="Peeters S.H."/>
            <person name="Heuer A."/>
            <person name="Rast P."/>
            <person name="Oberbeckmann S."/>
            <person name="Bunk B."/>
            <person name="Jeske O."/>
            <person name="Meyerdierks A."/>
            <person name="Storesund J.E."/>
            <person name="Kallscheuer N."/>
            <person name="Luecker S."/>
            <person name="Lage O.M."/>
            <person name="Pohl T."/>
            <person name="Merkel B.J."/>
            <person name="Hornburger P."/>
            <person name="Mueller R.-W."/>
            <person name="Bruemmer F."/>
            <person name="Labrenz M."/>
            <person name="Spormann A.M."/>
            <person name="Op Den Camp H."/>
            <person name="Overmann J."/>
            <person name="Amann R."/>
            <person name="Jetten M.S.M."/>
            <person name="Mascher T."/>
            <person name="Medema M.H."/>
            <person name="Devos D.P."/>
            <person name="Kaster A.-K."/>
            <person name="Ovreas L."/>
            <person name="Rohde M."/>
            <person name="Galperin M.Y."/>
            <person name="Jogler C."/>
        </authorList>
    </citation>
    <scope>NUCLEOTIDE SEQUENCE [LARGE SCALE GENOMIC DNA]</scope>
    <source>
        <strain evidence="3 4">Q31b</strain>
    </source>
</reference>
<keyword evidence="2" id="KW-0812">Transmembrane</keyword>
<gene>
    <name evidence="3" type="ORF">Q31b_05930</name>
</gene>
<feature type="region of interest" description="Disordered" evidence="1">
    <location>
        <begin position="170"/>
        <end position="231"/>
    </location>
</feature>
<evidence type="ECO:0000256" key="1">
    <source>
        <dbReference type="SAM" id="MobiDB-lite"/>
    </source>
</evidence>
<evidence type="ECO:0000256" key="2">
    <source>
        <dbReference type="SAM" id="Phobius"/>
    </source>
</evidence>
<dbReference type="CDD" id="cd00688">
    <property type="entry name" value="ISOPREN_C2_like"/>
    <property type="match status" value="1"/>
</dbReference>
<dbReference type="InterPro" id="IPR008930">
    <property type="entry name" value="Terpenoid_cyclase/PrenylTrfase"/>
</dbReference>
<feature type="compositionally biased region" description="Low complexity" evidence="1">
    <location>
        <begin position="195"/>
        <end position="208"/>
    </location>
</feature>
<dbReference type="SUPFAM" id="SSF48239">
    <property type="entry name" value="Terpenoid cyclases/Protein prenyltransferases"/>
    <property type="match status" value="1"/>
</dbReference>
<evidence type="ECO:0008006" key="5">
    <source>
        <dbReference type="Google" id="ProtNLM"/>
    </source>
</evidence>
<dbReference type="Proteomes" id="UP000315471">
    <property type="component" value="Unassembled WGS sequence"/>
</dbReference>
<protein>
    <recommendedName>
        <fullName evidence="5">Squalene cyclase C-terminal domain-containing protein</fullName>
    </recommendedName>
</protein>
<proteinExistence type="predicted"/>
<dbReference type="EMBL" id="SJPY01000001">
    <property type="protein sequence ID" value="TWU45421.1"/>
    <property type="molecule type" value="Genomic_DNA"/>
</dbReference>
<organism evidence="3 4">
    <name type="scientific">Novipirellula aureliae</name>
    <dbReference type="NCBI Taxonomy" id="2527966"/>
    <lineage>
        <taxon>Bacteria</taxon>
        <taxon>Pseudomonadati</taxon>
        <taxon>Planctomycetota</taxon>
        <taxon>Planctomycetia</taxon>
        <taxon>Pirellulales</taxon>
        <taxon>Pirellulaceae</taxon>
        <taxon>Novipirellula</taxon>
    </lineage>
</organism>
<keyword evidence="4" id="KW-1185">Reference proteome</keyword>
<sequence>MEGGGRRGQSSQNSSLKRLARAIVEWEDFTILATDTDMTGTTATGDPALQTAGAAIRPDAPPIAQPNAESSLKAVSPLQAEKPTRAAGGPGTIALLVSAIVHTLLLIVLALLSYHVGSAGRLHLDARRGPASADVTFESAIEEHDSSTSTAMSLAEQMETVTIAPAEPSMVSSPLENHANAEKTTDSTEVRTAISASASSQSLSRRLPSGGGLGGRTPTGRTRLGQKYGATAESEQAVERALAWLANHQRRDGSWSFNLELDPCNGRCSHSREPGDTPTPSTAATGLALLAFLGAGYTQHEGKYDKVVKDGLYYLRDVATESEFGLDWQQGSMYGHGIALLALAEALSMSRREGFEDGDTDLRYLTDRGVRFTERAQHYFSGSWGYVPGSPGDTTLTGWQVLSLVAARRSKVTVYQKTFSDAHRFLLEMAPKGEFEFGYRMPKPEPTTTAIGLTLMLYLGHSPYEAPMEESLSKLAKRGPLPNNIYHNYYGTLALHHSRHHGWNEWNRKLRDSLVKTQATVGHEAGSWHFKDHFGDVGGRLYTTAMAAMILEVYYRYMPLYEEIEDFPL</sequence>
<evidence type="ECO:0000313" key="4">
    <source>
        <dbReference type="Proteomes" id="UP000315471"/>
    </source>
</evidence>
<feature type="compositionally biased region" description="Basic and acidic residues" evidence="1">
    <location>
        <begin position="179"/>
        <end position="189"/>
    </location>
</feature>
<name>A0A5C6ECC6_9BACT</name>
<dbReference type="Gene3D" id="1.50.10.20">
    <property type="match status" value="2"/>
</dbReference>
<accession>A0A5C6ECC6</accession>
<keyword evidence="2" id="KW-1133">Transmembrane helix</keyword>